<sequence length="105" mass="10913">MADPCLPGCTAPPPPSSTICKGRSCLPRMPQCTTSPLAQQYCKGGVLPPGCAQHHHQPSQPIIARRALVLLGFHSANSPPPNQYCKCGGPCSQDAQAPASPNSIL</sequence>
<comment type="caution">
    <text evidence="1">The sequence shown here is derived from an EMBL/GenBank/DDBJ whole genome shotgun (WGS) entry which is preliminary data.</text>
</comment>
<dbReference type="EMBL" id="QKKF02012624">
    <property type="protein sequence ID" value="RZF43596.1"/>
    <property type="molecule type" value="Genomic_DNA"/>
</dbReference>
<reference evidence="1 2" key="1">
    <citation type="journal article" date="2017" name="Gigascience">
        <title>Genome sequence of the small brown planthopper, Laodelphax striatellus.</title>
        <authorList>
            <person name="Zhu J."/>
            <person name="Jiang F."/>
            <person name="Wang X."/>
            <person name="Yang P."/>
            <person name="Bao Y."/>
            <person name="Zhao W."/>
            <person name="Wang W."/>
            <person name="Lu H."/>
            <person name="Wang Q."/>
            <person name="Cui N."/>
            <person name="Li J."/>
            <person name="Chen X."/>
            <person name="Luo L."/>
            <person name="Yu J."/>
            <person name="Kang L."/>
            <person name="Cui F."/>
        </authorList>
    </citation>
    <scope>NUCLEOTIDE SEQUENCE [LARGE SCALE GENOMIC DNA]</scope>
    <source>
        <strain evidence="1">Lst14</strain>
    </source>
</reference>
<dbReference type="AlphaFoldDB" id="A0A482XCU5"/>
<proteinExistence type="predicted"/>
<dbReference type="Proteomes" id="UP000291343">
    <property type="component" value="Unassembled WGS sequence"/>
</dbReference>
<protein>
    <submittedName>
        <fullName evidence="1">Uncharacterized protein</fullName>
    </submittedName>
</protein>
<accession>A0A482XCU5</accession>
<dbReference type="InParanoid" id="A0A482XCU5"/>
<gene>
    <name evidence="1" type="ORF">LSTR_LSTR008109</name>
</gene>
<name>A0A482XCU5_LAOST</name>
<organism evidence="1 2">
    <name type="scientific">Laodelphax striatellus</name>
    <name type="common">Small brown planthopper</name>
    <name type="synonym">Delphax striatella</name>
    <dbReference type="NCBI Taxonomy" id="195883"/>
    <lineage>
        <taxon>Eukaryota</taxon>
        <taxon>Metazoa</taxon>
        <taxon>Ecdysozoa</taxon>
        <taxon>Arthropoda</taxon>
        <taxon>Hexapoda</taxon>
        <taxon>Insecta</taxon>
        <taxon>Pterygota</taxon>
        <taxon>Neoptera</taxon>
        <taxon>Paraneoptera</taxon>
        <taxon>Hemiptera</taxon>
        <taxon>Auchenorrhyncha</taxon>
        <taxon>Fulgoroidea</taxon>
        <taxon>Delphacidae</taxon>
        <taxon>Criomorphinae</taxon>
        <taxon>Laodelphax</taxon>
    </lineage>
</organism>
<evidence type="ECO:0000313" key="1">
    <source>
        <dbReference type="EMBL" id="RZF43596.1"/>
    </source>
</evidence>
<evidence type="ECO:0000313" key="2">
    <source>
        <dbReference type="Proteomes" id="UP000291343"/>
    </source>
</evidence>
<keyword evidence="2" id="KW-1185">Reference proteome</keyword>